<keyword evidence="4" id="KW-1185">Reference proteome</keyword>
<organism evidence="3 4">
    <name type="scientific">Rheinheimera aquimaris</name>
    <dbReference type="NCBI Taxonomy" id="412437"/>
    <lineage>
        <taxon>Bacteria</taxon>
        <taxon>Pseudomonadati</taxon>
        <taxon>Pseudomonadota</taxon>
        <taxon>Gammaproteobacteria</taxon>
        <taxon>Chromatiales</taxon>
        <taxon>Chromatiaceae</taxon>
        <taxon>Rheinheimera</taxon>
    </lineage>
</organism>
<dbReference type="RefSeq" id="WP_226765415.1">
    <property type="nucleotide sequence ID" value="NZ_BAAAEO010000001.1"/>
</dbReference>
<evidence type="ECO:0000256" key="1">
    <source>
        <dbReference type="SAM" id="Phobius"/>
    </source>
</evidence>
<dbReference type="PANTHER" id="PTHR37312:SF1">
    <property type="entry name" value="MEMBRANE-BOUND ACYLTRANSFERASE YKRP-RELATED"/>
    <property type="match status" value="1"/>
</dbReference>
<feature type="transmembrane region" description="Helical" evidence="1">
    <location>
        <begin position="248"/>
        <end position="270"/>
    </location>
</feature>
<dbReference type="EMBL" id="BAAAEO010000001">
    <property type="protein sequence ID" value="GAA0542530.1"/>
    <property type="molecule type" value="Genomic_DNA"/>
</dbReference>
<sequence>MTNISVIPPIGATLNAKPHYSHIALARGLSIVLVAFGHSALADMHVAAEALGVVRMPFFFLLAGLFFAPPSNLMHYCRKKSIVLLSPYFFVLTAIGIKQWLAGGDLLSYLSGMLYGNGQTIAWTPLWFLPHLFLLYSLAALTLGHAAFRRLQHWQQYLITVVWLIVAGAVLNIMQIHVFATAAGLLHTGLPWGADFAPVSLGYFALGYLLRQQFVQAQFSLIKLIGFTALFCALVYLLNAAVDFNLRLYTPALLLPVIILPGCFMLLQFALLLSQVPLLSKAFTLCGRYSLYILIFHVFLQQVLSRHLGNAALWQQGTVLVGSVVLSVAAGWCIRRVVLLRYCFEPLNAGVGVTR</sequence>
<feature type="transmembrane region" description="Helical" evidence="1">
    <location>
        <begin position="81"/>
        <end position="101"/>
    </location>
</feature>
<keyword evidence="1" id="KW-0472">Membrane</keyword>
<feature type="domain" description="Acyltransferase 3" evidence="2">
    <location>
        <begin position="25"/>
        <end position="332"/>
    </location>
</feature>
<feature type="transmembrane region" description="Helical" evidence="1">
    <location>
        <begin position="192"/>
        <end position="210"/>
    </location>
</feature>
<dbReference type="PANTHER" id="PTHR37312">
    <property type="entry name" value="MEMBRANE-BOUND ACYLTRANSFERASE YKRP-RELATED"/>
    <property type="match status" value="1"/>
</dbReference>
<dbReference type="InterPro" id="IPR002656">
    <property type="entry name" value="Acyl_transf_3_dom"/>
</dbReference>
<feature type="transmembrane region" description="Helical" evidence="1">
    <location>
        <begin position="47"/>
        <end position="69"/>
    </location>
</feature>
<feature type="transmembrane region" description="Helical" evidence="1">
    <location>
        <begin position="312"/>
        <end position="334"/>
    </location>
</feature>
<feature type="transmembrane region" description="Helical" evidence="1">
    <location>
        <begin position="157"/>
        <end position="180"/>
    </location>
</feature>
<feature type="transmembrane region" description="Helical" evidence="1">
    <location>
        <begin position="121"/>
        <end position="145"/>
    </location>
</feature>
<evidence type="ECO:0000313" key="4">
    <source>
        <dbReference type="Proteomes" id="UP001501169"/>
    </source>
</evidence>
<proteinExistence type="predicted"/>
<comment type="caution">
    <text evidence="3">The sequence shown here is derived from an EMBL/GenBank/DDBJ whole genome shotgun (WGS) entry which is preliminary data.</text>
</comment>
<accession>A0ABP3NF09</accession>
<protein>
    <recommendedName>
        <fullName evidence="2">Acyltransferase 3 domain-containing protein</fullName>
    </recommendedName>
</protein>
<evidence type="ECO:0000259" key="2">
    <source>
        <dbReference type="Pfam" id="PF01757"/>
    </source>
</evidence>
<evidence type="ECO:0000313" key="3">
    <source>
        <dbReference type="EMBL" id="GAA0542530.1"/>
    </source>
</evidence>
<feature type="transmembrane region" description="Helical" evidence="1">
    <location>
        <begin position="222"/>
        <end position="242"/>
    </location>
</feature>
<feature type="transmembrane region" description="Helical" evidence="1">
    <location>
        <begin position="282"/>
        <end position="300"/>
    </location>
</feature>
<gene>
    <name evidence="3" type="ORF">GCM10009098_07770</name>
</gene>
<keyword evidence="1" id="KW-0812">Transmembrane</keyword>
<keyword evidence="1" id="KW-1133">Transmembrane helix</keyword>
<dbReference type="Pfam" id="PF01757">
    <property type="entry name" value="Acyl_transf_3"/>
    <property type="match status" value="1"/>
</dbReference>
<feature type="transmembrane region" description="Helical" evidence="1">
    <location>
        <begin position="24"/>
        <end position="41"/>
    </location>
</feature>
<name>A0ABP3NF09_9GAMM</name>
<dbReference type="Proteomes" id="UP001501169">
    <property type="component" value="Unassembled WGS sequence"/>
</dbReference>
<reference evidence="4" key="1">
    <citation type="journal article" date="2019" name="Int. J. Syst. Evol. Microbiol.">
        <title>The Global Catalogue of Microorganisms (GCM) 10K type strain sequencing project: providing services to taxonomists for standard genome sequencing and annotation.</title>
        <authorList>
            <consortium name="The Broad Institute Genomics Platform"/>
            <consortium name="The Broad Institute Genome Sequencing Center for Infectious Disease"/>
            <person name="Wu L."/>
            <person name="Ma J."/>
        </authorList>
    </citation>
    <scope>NUCLEOTIDE SEQUENCE [LARGE SCALE GENOMIC DNA]</scope>
    <source>
        <strain evidence="4">JCM 14331</strain>
    </source>
</reference>
<dbReference type="InterPro" id="IPR052734">
    <property type="entry name" value="Nod_factor_acetyltransferase"/>
</dbReference>